<proteinExistence type="predicted"/>
<accession>A0A024VXJ4</accession>
<evidence type="ECO:0000313" key="1">
    <source>
        <dbReference type="EMBL" id="ETW32950.1"/>
    </source>
</evidence>
<dbReference type="Proteomes" id="UP000030708">
    <property type="component" value="Unassembled WGS sequence"/>
</dbReference>
<sequence>MNIFFYKRIFLKDSKKTYFYNAYTLYSFRHIFIYSFSINEFKFAWISMINFELSLDEVERARQIAEIAINLDDMKLPELVR</sequence>
<name>A0A024VXJ4_PLAFA</name>
<dbReference type="EMBL" id="KI926968">
    <property type="protein sequence ID" value="ETW32950.1"/>
    <property type="molecule type" value="Genomic_DNA"/>
</dbReference>
<gene>
    <name evidence="1" type="ORF">PFTANZ_06330</name>
</gene>
<evidence type="ECO:0000313" key="2">
    <source>
        <dbReference type="Proteomes" id="UP000030708"/>
    </source>
</evidence>
<reference evidence="1 2" key="1">
    <citation type="submission" date="2013-02" db="EMBL/GenBank/DDBJ databases">
        <title>The Genome Annotation of Plasmodium falciparum Tanzania (2000708).</title>
        <authorList>
            <consortium name="The Broad Institute Genome Sequencing Platform"/>
            <consortium name="The Broad Institute Genome Sequencing Center for Infectious Disease"/>
            <person name="Neafsey D."/>
            <person name="Hoffman S."/>
            <person name="Volkman S."/>
            <person name="Rosenthal P."/>
            <person name="Walker B."/>
            <person name="Young S.K."/>
            <person name="Zeng Q."/>
            <person name="Gargeya S."/>
            <person name="Fitzgerald M."/>
            <person name="Haas B."/>
            <person name="Abouelleil A."/>
            <person name="Allen A.W."/>
            <person name="Alvarado L."/>
            <person name="Arachchi H.M."/>
            <person name="Berlin A.M."/>
            <person name="Chapman S.B."/>
            <person name="Gainer-Dewar J."/>
            <person name="Goldberg J."/>
            <person name="Griggs A."/>
            <person name="Gujja S."/>
            <person name="Hansen M."/>
            <person name="Howarth C."/>
            <person name="Imamovic A."/>
            <person name="Ireland A."/>
            <person name="Larimer J."/>
            <person name="McCowan C."/>
            <person name="Murphy C."/>
            <person name="Pearson M."/>
            <person name="Poon T.W."/>
            <person name="Priest M."/>
            <person name="Roberts A."/>
            <person name="Saif S."/>
            <person name="Shea T."/>
            <person name="Sisk P."/>
            <person name="Sykes S."/>
            <person name="Wortman J."/>
            <person name="Nusbaum C."/>
            <person name="Birren B."/>
        </authorList>
    </citation>
    <scope>NUCLEOTIDE SEQUENCE [LARGE SCALE GENOMIC DNA]</scope>
    <source>
        <strain evidence="2">Tanzania (2000708)</strain>
    </source>
</reference>
<dbReference type="AlphaFoldDB" id="A0A024VXJ4"/>
<organism evidence="1 2">
    <name type="scientific">Plasmodium falciparum Tanzania</name>
    <name type="common">2000708</name>
    <dbReference type="NCBI Taxonomy" id="1036725"/>
    <lineage>
        <taxon>Eukaryota</taxon>
        <taxon>Sar</taxon>
        <taxon>Alveolata</taxon>
        <taxon>Apicomplexa</taxon>
        <taxon>Aconoidasida</taxon>
        <taxon>Haemosporida</taxon>
        <taxon>Plasmodiidae</taxon>
        <taxon>Plasmodium</taxon>
        <taxon>Plasmodium (Laverania)</taxon>
    </lineage>
</organism>
<reference evidence="1 2" key="2">
    <citation type="submission" date="2013-02" db="EMBL/GenBank/DDBJ databases">
        <title>The Genome Sequence of Plasmodium falciparum Tanzania (2000708).</title>
        <authorList>
            <consortium name="The Broad Institute Genome Sequencing Platform"/>
            <consortium name="The Broad Institute Genome Sequencing Center for Infectious Disease"/>
            <person name="Neafsey D."/>
            <person name="Cheeseman I."/>
            <person name="Volkman S."/>
            <person name="Adams J."/>
            <person name="Walker B."/>
            <person name="Young S.K."/>
            <person name="Zeng Q."/>
            <person name="Gargeya S."/>
            <person name="Fitzgerald M."/>
            <person name="Haas B."/>
            <person name="Abouelleil A."/>
            <person name="Alvarado L."/>
            <person name="Arachchi H.M."/>
            <person name="Berlin A.M."/>
            <person name="Chapman S.B."/>
            <person name="Dewar J."/>
            <person name="Goldberg J."/>
            <person name="Griggs A."/>
            <person name="Gujja S."/>
            <person name="Hansen M."/>
            <person name="Howarth C."/>
            <person name="Imamovic A."/>
            <person name="Larimer J."/>
            <person name="McCowan C."/>
            <person name="Murphy C."/>
            <person name="Neiman D."/>
            <person name="Pearson M."/>
            <person name="Priest M."/>
            <person name="Roberts A."/>
            <person name="Saif S."/>
            <person name="Shea T."/>
            <person name="Sisk P."/>
            <person name="Sykes S."/>
            <person name="Wortman J."/>
            <person name="Nusbaum C."/>
            <person name="Birren B."/>
        </authorList>
    </citation>
    <scope>NUCLEOTIDE SEQUENCE [LARGE SCALE GENOMIC DNA]</scope>
    <source>
        <strain evidence="2">Tanzania (2000708)</strain>
    </source>
</reference>
<protein>
    <recommendedName>
        <fullName evidence="3">14-3-3 domain-containing protein</fullName>
    </recommendedName>
</protein>
<evidence type="ECO:0008006" key="3">
    <source>
        <dbReference type="Google" id="ProtNLM"/>
    </source>
</evidence>